<dbReference type="GO" id="GO:0022625">
    <property type="term" value="C:cytosolic large ribosomal subunit"/>
    <property type="evidence" value="ECO:0007669"/>
    <property type="project" value="TreeGrafter"/>
</dbReference>
<keyword evidence="5 7" id="KW-0687">Ribonucleoprotein</keyword>
<dbReference type="EMBL" id="FQZU01000038">
    <property type="protein sequence ID" value="SHK91350.1"/>
    <property type="molecule type" value="Genomic_DNA"/>
</dbReference>
<evidence type="ECO:0000256" key="8">
    <source>
        <dbReference type="RuleBase" id="RU003905"/>
    </source>
</evidence>
<dbReference type="Pfam" id="PF00297">
    <property type="entry name" value="Ribosomal_L3"/>
    <property type="match status" value="1"/>
</dbReference>
<name>A0A1M6WC60_9BACT</name>
<keyword evidence="4 7" id="KW-0689">Ribosomal protein</keyword>
<evidence type="ECO:0000256" key="4">
    <source>
        <dbReference type="ARBA" id="ARBA00022980"/>
    </source>
</evidence>
<dbReference type="Gene3D" id="3.30.160.810">
    <property type="match status" value="1"/>
</dbReference>
<evidence type="ECO:0000256" key="1">
    <source>
        <dbReference type="ARBA" id="ARBA00006540"/>
    </source>
</evidence>
<evidence type="ECO:0000313" key="10">
    <source>
        <dbReference type="EMBL" id="SHK91350.1"/>
    </source>
</evidence>
<dbReference type="HAMAP" id="MF_01325_B">
    <property type="entry name" value="Ribosomal_uL3_B"/>
    <property type="match status" value="1"/>
</dbReference>
<protein>
    <recommendedName>
        <fullName evidence="6 7">Large ribosomal subunit protein uL3</fullName>
    </recommendedName>
</protein>
<dbReference type="Gene3D" id="2.40.30.10">
    <property type="entry name" value="Translation factors"/>
    <property type="match status" value="1"/>
</dbReference>
<evidence type="ECO:0000256" key="5">
    <source>
        <dbReference type="ARBA" id="ARBA00023274"/>
    </source>
</evidence>
<evidence type="ECO:0000256" key="7">
    <source>
        <dbReference type="HAMAP-Rule" id="MF_01325"/>
    </source>
</evidence>
<comment type="function">
    <text evidence="7 9">One of the primary rRNA binding proteins, it binds directly near the 3'-end of the 23S rRNA, where it nucleates assembly of the 50S subunit.</text>
</comment>
<dbReference type="AlphaFoldDB" id="A0A1M6WC60"/>
<sequence>MSKGLLGKKLGMTGLFSSNGRHIPVTVIEAGPCVVTQIKTKDKDGYNALQLGFGPKKESHTNKPETGHFEKSGGTAYVMVKEFAVDNPEDFELGQAISTELFAVGEKIDVAGLSKGRGFAGVMKRHGFGGGRMTHGGRCKRRPGSIGCSAWPSKVIKGKKLPGHYGVERKTVRNLEIVDIRADQNLILLKGAVPGAKSGMLELKKLKFGGK</sequence>
<dbReference type="NCBIfam" id="TIGR03625">
    <property type="entry name" value="L3_bact"/>
    <property type="match status" value="1"/>
</dbReference>
<proteinExistence type="inferred from homology"/>
<comment type="subunit">
    <text evidence="7 9">Part of the 50S ribosomal subunit. Forms a cluster with proteins L14 and L19.</text>
</comment>
<dbReference type="InterPro" id="IPR019926">
    <property type="entry name" value="Ribosomal_uL3_CS"/>
</dbReference>
<dbReference type="FunFam" id="3.30.160.810:FF:000001">
    <property type="entry name" value="50S ribosomal protein L3"/>
    <property type="match status" value="1"/>
</dbReference>
<evidence type="ECO:0000313" key="11">
    <source>
        <dbReference type="Proteomes" id="UP000183994"/>
    </source>
</evidence>
<dbReference type="InterPro" id="IPR009000">
    <property type="entry name" value="Transl_B-barrel_sf"/>
</dbReference>
<gene>
    <name evidence="7" type="primary">rplC</name>
    <name evidence="10" type="ORF">SAMN02745216_04287</name>
</gene>
<evidence type="ECO:0000256" key="6">
    <source>
        <dbReference type="ARBA" id="ARBA00035243"/>
    </source>
</evidence>
<dbReference type="FunFam" id="2.40.30.10:FF:000004">
    <property type="entry name" value="50S ribosomal protein L3"/>
    <property type="match status" value="1"/>
</dbReference>
<evidence type="ECO:0000256" key="9">
    <source>
        <dbReference type="RuleBase" id="RU003906"/>
    </source>
</evidence>
<organism evidence="10 11">
    <name type="scientific">Desulfatibacillum alkenivorans DSM 16219</name>
    <dbReference type="NCBI Taxonomy" id="1121393"/>
    <lineage>
        <taxon>Bacteria</taxon>
        <taxon>Pseudomonadati</taxon>
        <taxon>Thermodesulfobacteriota</taxon>
        <taxon>Desulfobacteria</taxon>
        <taxon>Desulfobacterales</taxon>
        <taxon>Desulfatibacillaceae</taxon>
        <taxon>Desulfatibacillum</taxon>
    </lineage>
</organism>
<comment type="similarity">
    <text evidence="1 7 8">Belongs to the universal ribosomal protein uL3 family.</text>
</comment>
<dbReference type="OrthoDB" id="9806135at2"/>
<keyword evidence="3 7" id="KW-0694">RNA-binding</keyword>
<dbReference type="GO" id="GO:0003735">
    <property type="term" value="F:structural constituent of ribosome"/>
    <property type="evidence" value="ECO:0007669"/>
    <property type="project" value="UniProtKB-UniRule"/>
</dbReference>
<keyword evidence="2 7" id="KW-0699">rRNA-binding</keyword>
<dbReference type="InterPro" id="IPR019927">
    <property type="entry name" value="Ribosomal_uL3_bac/org-type"/>
</dbReference>
<dbReference type="PANTHER" id="PTHR11229">
    <property type="entry name" value="50S RIBOSOMAL PROTEIN L3"/>
    <property type="match status" value="1"/>
</dbReference>
<dbReference type="PANTHER" id="PTHR11229:SF16">
    <property type="entry name" value="LARGE RIBOSOMAL SUBUNIT PROTEIN UL3C"/>
    <property type="match status" value="1"/>
</dbReference>
<evidence type="ECO:0000256" key="2">
    <source>
        <dbReference type="ARBA" id="ARBA00022730"/>
    </source>
</evidence>
<accession>A0A1M6WC60</accession>
<dbReference type="STRING" id="1121393.SAMN02745216_04287"/>
<evidence type="ECO:0000256" key="3">
    <source>
        <dbReference type="ARBA" id="ARBA00022884"/>
    </source>
</evidence>
<dbReference type="PROSITE" id="PS00474">
    <property type="entry name" value="RIBOSOMAL_L3"/>
    <property type="match status" value="1"/>
</dbReference>
<dbReference type="GO" id="GO:0006412">
    <property type="term" value="P:translation"/>
    <property type="evidence" value="ECO:0007669"/>
    <property type="project" value="UniProtKB-UniRule"/>
</dbReference>
<dbReference type="Proteomes" id="UP000183994">
    <property type="component" value="Unassembled WGS sequence"/>
</dbReference>
<reference evidence="11" key="1">
    <citation type="submission" date="2016-11" db="EMBL/GenBank/DDBJ databases">
        <authorList>
            <person name="Varghese N."/>
            <person name="Submissions S."/>
        </authorList>
    </citation>
    <scope>NUCLEOTIDE SEQUENCE [LARGE SCALE GENOMIC DNA]</scope>
    <source>
        <strain evidence="11">DSM 16219</strain>
    </source>
</reference>
<dbReference type="SUPFAM" id="SSF50447">
    <property type="entry name" value="Translation proteins"/>
    <property type="match status" value="1"/>
</dbReference>
<dbReference type="RefSeq" id="WP_073478305.1">
    <property type="nucleotide sequence ID" value="NZ_FQZU01000038.1"/>
</dbReference>
<keyword evidence="11" id="KW-1185">Reference proteome</keyword>
<dbReference type="GO" id="GO:0019843">
    <property type="term" value="F:rRNA binding"/>
    <property type="evidence" value="ECO:0007669"/>
    <property type="project" value="UniProtKB-UniRule"/>
</dbReference>
<dbReference type="InterPro" id="IPR000597">
    <property type="entry name" value="Ribosomal_uL3"/>
</dbReference>